<name>A0A1H1A8C8_9ACTN</name>
<organism evidence="10 11">
    <name type="scientific">Tsukamurella pulmonis</name>
    <dbReference type="NCBI Taxonomy" id="47312"/>
    <lineage>
        <taxon>Bacteria</taxon>
        <taxon>Bacillati</taxon>
        <taxon>Actinomycetota</taxon>
        <taxon>Actinomycetes</taxon>
        <taxon>Mycobacteriales</taxon>
        <taxon>Tsukamurellaceae</taxon>
        <taxon>Tsukamurella</taxon>
    </lineage>
</organism>
<keyword evidence="4" id="KW-0813">Transport</keyword>
<evidence type="ECO:0000256" key="6">
    <source>
        <dbReference type="ARBA" id="ARBA00023157"/>
    </source>
</evidence>
<dbReference type="InterPro" id="IPR011909">
    <property type="entry name" value="GlrX_NrdH"/>
</dbReference>
<feature type="compositionally biased region" description="Low complexity" evidence="8">
    <location>
        <begin position="110"/>
        <end position="132"/>
    </location>
</feature>
<dbReference type="InterPro" id="IPR036249">
    <property type="entry name" value="Thioredoxin-like_sf"/>
</dbReference>
<evidence type="ECO:0000256" key="4">
    <source>
        <dbReference type="ARBA" id="ARBA00022448"/>
    </source>
</evidence>
<evidence type="ECO:0000313" key="11">
    <source>
        <dbReference type="Proteomes" id="UP000183053"/>
    </source>
</evidence>
<dbReference type="AlphaFoldDB" id="A0A1H1A8C8"/>
<dbReference type="GO" id="GO:0045454">
    <property type="term" value="P:cell redox homeostasis"/>
    <property type="evidence" value="ECO:0007669"/>
    <property type="project" value="InterPro"/>
</dbReference>
<accession>A0A1H1A8C8</accession>
<evidence type="ECO:0000256" key="5">
    <source>
        <dbReference type="ARBA" id="ARBA00022982"/>
    </source>
</evidence>
<keyword evidence="5" id="KW-0249">Electron transport</keyword>
<dbReference type="Pfam" id="PF00462">
    <property type="entry name" value="Glutaredoxin"/>
    <property type="match status" value="1"/>
</dbReference>
<protein>
    <recommendedName>
        <fullName evidence="3">Glutaredoxin-like protein NrdH</fullName>
    </recommendedName>
</protein>
<evidence type="ECO:0000256" key="1">
    <source>
        <dbReference type="ARBA" id="ARBA00002292"/>
    </source>
</evidence>
<dbReference type="STRING" id="47312.SAMN04489765_0102"/>
<dbReference type="Gene3D" id="3.40.30.10">
    <property type="entry name" value="Glutaredoxin"/>
    <property type="match status" value="1"/>
</dbReference>
<dbReference type="InterPro" id="IPR002109">
    <property type="entry name" value="Glutaredoxin"/>
</dbReference>
<keyword evidence="6" id="KW-1015">Disulfide bond</keyword>
<comment type="similarity">
    <text evidence="2">Belongs to the glutaredoxin family.</text>
</comment>
<reference evidence="11" key="1">
    <citation type="submission" date="2016-10" db="EMBL/GenBank/DDBJ databases">
        <authorList>
            <person name="Varghese N."/>
            <person name="Submissions S."/>
        </authorList>
    </citation>
    <scope>NUCLEOTIDE SEQUENCE [LARGE SCALE GENOMIC DNA]</scope>
    <source>
        <strain evidence="11">DSM 44142</strain>
    </source>
</reference>
<comment type="function">
    <text evidence="1">Electron transport system for the ribonucleotide reductase system NrdEF.</text>
</comment>
<evidence type="ECO:0000256" key="3">
    <source>
        <dbReference type="ARBA" id="ARBA00017945"/>
    </source>
</evidence>
<dbReference type="GO" id="GO:0009055">
    <property type="term" value="F:electron transfer activity"/>
    <property type="evidence" value="ECO:0007669"/>
    <property type="project" value="TreeGrafter"/>
</dbReference>
<sequence length="144" mass="14793">MTTAEAHASGAPAPSRVDITVYSKPACVQCNATYKALDKAGVPYNVVDISQDDEARDYVMGLGYLQAPVVVAGDQHWSGFRPEKVRDAVSAVKAAQGPAGPRAVLEATTTATTPTRGAVAPSVATAAPTAAVDTQERAPAGVER</sequence>
<dbReference type="Proteomes" id="UP000183053">
    <property type="component" value="Unassembled WGS sequence"/>
</dbReference>
<keyword evidence="7" id="KW-0676">Redox-active center</keyword>
<dbReference type="OrthoDB" id="8545217at2"/>
<dbReference type="SUPFAM" id="SSF52833">
    <property type="entry name" value="Thioredoxin-like"/>
    <property type="match status" value="1"/>
</dbReference>
<dbReference type="PANTHER" id="PTHR34386:SF1">
    <property type="entry name" value="GLUTAREDOXIN-LIKE PROTEIN NRDH"/>
    <property type="match status" value="1"/>
</dbReference>
<feature type="region of interest" description="Disordered" evidence="8">
    <location>
        <begin position="110"/>
        <end position="144"/>
    </location>
</feature>
<evidence type="ECO:0000256" key="7">
    <source>
        <dbReference type="ARBA" id="ARBA00023284"/>
    </source>
</evidence>
<evidence type="ECO:0000256" key="8">
    <source>
        <dbReference type="SAM" id="MobiDB-lite"/>
    </source>
</evidence>
<proteinExistence type="inferred from homology"/>
<dbReference type="InterPro" id="IPR051548">
    <property type="entry name" value="Grx-like_ET"/>
</dbReference>
<dbReference type="CDD" id="cd02976">
    <property type="entry name" value="NrdH"/>
    <property type="match status" value="1"/>
</dbReference>
<dbReference type="PANTHER" id="PTHR34386">
    <property type="entry name" value="GLUTAREDOXIN"/>
    <property type="match status" value="1"/>
</dbReference>
<evidence type="ECO:0000259" key="9">
    <source>
        <dbReference type="Pfam" id="PF00462"/>
    </source>
</evidence>
<evidence type="ECO:0000313" key="10">
    <source>
        <dbReference type="EMBL" id="SDQ35917.1"/>
    </source>
</evidence>
<keyword evidence="11" id="KW-1185">Reference proteome</keyword>
<gene>
    <name evidence="10" type="ORF">SAMN04489765_0102</name>
</gene>
<evidence type="ECO:0000256" key="2">
    <source>
        <dbReference type="ARBA" id="ARBA00007787"/>
    </source>
</evidence>
<feature type="domain" description="Glutaredoxin" evidence="9">
    <location>
        <begin position="19"/>
        <end position="77"/>
    </location>
</feature>
<dbReference type="EMBL" id="FNLF01000002">
    <property type="protein sequence ID" value="SDQ35917.1"/>
    <property type="molecule type" value="Genomic_DNA"/>
</dbReference>
<dbReference type="PROSITE" id="PS51354">
    <property type="entry name" value="GLUTAREDOXIN_2"/>
    <property type="match status" value="1"/>
</dbReference>
<dbReference type="NCBIfam" id="TIGR02194">
    <property type="entry name" value="GlrX_NrdH"/>
    <property type="match status" value="1"/>
</dbReference>